<keyword evidence="4" id="KW-1185">Reference proteome</keyword>
<dbReference type="Pfam" id="PF20615">
    <property type="entry name" value="DUF6802"/>
    <property type="match status" value="1"/>
</dbReference>
<protein>
    <recommendedName>
        <fullName evidence="2">DUF6802 domain-containing protein</fullName>
    </recommendedName>
</protein>
<feature type="domain" description="DUF6802" evidence="2">
    <location>
        <begin position="3"/>
        <end position="102"/>
    </location>
</feature>
<evidence type="ECO:0000313" key="4">
    <source>
        <dbReference type="Proteomes" id="UP000565715"/>
    </source>
</evidence>
<evidence type="ECO:0000256" key="1">
    <source>
        <dbReference type="SAM" id="MobiDB-lite"/>
    </source>
</evidence>
<comment type="caution">
    <text evidence="3">The sequence shown here is derived from an EMBL/GenBank/DDBJ whole genome shotgun (WGS) entry which is preliminary data.</text>
</comment>
<dbReference type="InterPro" id="IPR046543">
    <property type="entry name" value="DUF6802"/>
</dbReference>
<feature type="region of interest" description="Disordered" evidence="1">
    <location>
        <begin position="1"/>
        <end position="39"/>
    </location>
</feature>
<accession>A0A846XG33</accession>
<dbReference type="RefSeq" id="WP_068042942.1">
    <property type="nucleotide sequence ID" value="NZ_JAAXOO010000003.1"/>
</dbReference>
<reference evidence="3 4" key="1">
    <citation type="submission" date="2020-04" db="EMBL/GenBank/DDBJ databases">
        <title>MicrobeNet Type strains.</title>
        <authorList>
            <person name="Nicholson A.C."/>
        </authorList>
    </citation>
    <scope>NUCLEOTIDE SEQUENCE [LARGE SCALE GENOMIC DNA]</scope>
    <source>
        <strain evidence="3 4">DSM 45078</strain>
    </source>
</reference>
<sequence length="102" mass="11015">MPVSGEFPGLGMPGFDTTSSLDNLGPVEMESPTQDLDGDGILDTFTTTNSDSMSVWTDSDLDGYADQLSVVENDGDYAAWEYHRNPDGTGEWRQTDQGTVGE</sequence>
<evidence type="ECO:0000259" key="2">
    <source>
        <dbReference type="Pfam" id="PF20615"/>
    </source>
</evidence>
<name>A0A846XG33_9NOCA</name>
<evidence type="ECO:0000313" key="3">
    <source>
        <dbReference type="EMBL" id="NKY34325.1"/>
    </source>
</evidence>
<dbReference type="EMBL" id="JAAXOO010000003">
    <property type="protein sequence ID" value="NKY34325.1"/>
    <property type="molecule type" value="Genomic_DNA"/>
</dbReference>
<feature type="region of interest" description="Disordered" evidence="1">
    <location>
        <begin position="82"/>
        <end position="102"/>
    </location>
</feature>
<dbReference type="Proteomes" id="UP000565715">
    <property type="component" value="Unassembled WGS sequence"/>
</dbReference>
<organism evidence="3 4">
    <name type="scientific">Nocardia speluncae</name>
    <dbReference type="NCBI Taxonomy" id="419477"/>
    <lineage>
        <taxon>Bacteria</taxon>
        <taxon>Bacillati</taxon>
        <taxon>Actinomycetota</taxon>
        <taxon>Actinomycetes</taxon>
        <taxon>Mycobacteriales</taxon>
        <taxon>Nocardiaceae</taxon>
        <taxon>Nocardia</taxon>
    </lineage>
</organism>
<proteinExistence type="predicted"/>
<gene>
    <name evidence="3" type="ORF">HGA13_14740</name>
</gene>
<dbReference type="AlphaFoldDB" id="A0A846XG33"/>